<comment type="caution">
    <text evidence="1">The sequence shown here is derived from an EMBL/GenBank/DDBJ whole genome shotgun (WGS) entry which is preliminary data.</text>
</comment>
<keyword evidence="2" id="KW-1185">Reference proteome</keyword>
<evidence type="ECO:0000313" key="2">
    <source>
        <dbReference type="Proteomes" id="UP001164250"/>
    </source>
</evidence>
<dbReference type="EMBL" id="CM047910">
    <property type="protein sequence ID" value="KAJ0076359.1"/>
    <property type="molecule type" value="Genomic_DNA"/>
</dbReference>
<accession>A0ACC0ZWA2</accession>
<organism evidence="1 2">
    <name type="scientific">Pistacia atlantica</name>
    <dbReference type="NCBI Taxonomy" id="434234"/>
    <lineage>
        <taxon>Eukaryota</taxon>
        <taxon>Viridiplantae</taxon>
        <taxon>Streptophyta</taxon>
        <taxon>Embryophyta</taxon>
        <taxon>Tracheophyta</taxon>
        <taxon>Spermatophyta</taxon>
        <taxon>Magnoliopsida</taxon>
        <taxon>eudicotyledons</taxon>
        <taxon>Gunneridae</taxon>
        <taxon>Pentapetalae</taxon>
        <taxon>rosids</taxon>
        <taxon>malvids</taxon>
        <taxon>Sapindales</taxon>
        <taxon>Anacardiaceae</taxon>
        <taxon>Pistacia</taxon>
    </lineage>
</organism>
<reference evidence="2" key="1">
    <citation type="journal article" date="2023" name="G3 (Bethesda)">
        <title>Genome assembly and association tests identify interacting loci associated with vigor, precocity, and sex in interspecific pistachio rootstocks.</title>
        <authorList>
            <person name="Palmer W."/>
            <person name="Jacygrad E."/>
            <person name="Sagayaradj S."/>
            <person name="Cavanaugh K."/>
            <person name="Han R."/>
            <person name="Bertier L."/>
            <person name="Beede B."/>
            <person name="Kafkas S."/>
            <person name="Golino D."/>
            <person name="Preece J."/>
            <person name="Michelmore R."/>
        </authorList>
    </citation>
    <scope>NUCLEOTIDE SEQUENCE [LARGE SCALE GENOMIC DNA]</scope>
</reference>
<proteinExistence type="predicted"/>
<protein>
    <submittedName>
        <fullName evidence="1">Uncharacterized protein</fullName>
    </submittedName>
</protein>
<evidence type="ECO:0000313" key="1">
    <source>
        <dbReference type="EMBL" id="KAJ0076359.1"/>
    </source>
</evidence>
<name>A0ACC0ZWA2_9ROSI</name>
<dbReference type="Proteomes" id="UP001164250">
    <property type="component" value="Chromosome 15"/>
</dbReference>
<gene>
    <name evidence="1" type="ORF">Patl1_34512</name>
</gene>
<sequence>MPIRFSYNDLSKATKSFSTKVGQGGFGSVYLGVLPDGTQLAVKKLESFVQGKEFGAEVKRIKDNPISEKTDVYSYGVVLLEIISGRRSYDPGDGSEKSHFPTYAFKMLEEGKLSEILDPRLDIDENHESVVNLMKVALWCIQDVVHLRPPMTKVVQMLKSLCAVPQPPTFSVEFPGML</sequence>